<feature type="compositionally biased region" description="Low complexity" evidence="1">
    <location>
        <begin position="163"/>
        <end position="182"/>
    </location>
</feature>
<gene>
    <name evidence="2" type="ORF">BN1047_02994</name>
</gene>
<organism evidence="2 3">
    <name type="scientific">Mycolicibacterium neoaurum</name>
    <name type="common">Mycobacterium neoaurum</name>
    <dbReference type="NCBI Taxonomy" id="1795"/>
    <lineage>
        <taxon>Bacteria</taxon>
        <taxon>Bacillati</taxon>
        <taxon>Actinomycetota</taxon>
        <taxon>Actinomycetes</taxon>
        <taxon>Mycobacteriales</taxon>
        <taxon>Mycobacteriaceae</taxon>
        <taxon>Mycolicibacterium</taxon>
    </lineage>
</organism>
<evidence type="ECO:0000256" key="1">
    <source>
        <dbReference type="SAM" id="MobiDB-lite"/>
    </source>
</evidence>
<feature type="compositionally biased region" description="Low complexity" evidence="1">
    <location>
        <begin position="226"/>
        <end position="238"/>
    </location>
</feature>
<feature type="compositionally biased region" description="Basic and acidic residues" evidence="1">
    <location>
        <begin position="100"/>
        <end position="113"/>
    </location>
</feature>
<feature type="compositionally biased region" description="Polar residues" evidence="1">
    <location>
        <begin position="197"/>
        <end position="209"/>
    </location>
</feature>
<feature type="compositionally biased region" description="Low complexity" evidence="1">
    <location>
        <begin position="52"/>
        <end position="92"/>
    </location>
</feature>
<dbReference type="EMBL" id="LK021338">
    <property type="protein sequence ID" value="CDQ45106.1"/>
    <property type="molecule type" value="Genomic_DNA"/>
</dbReference>
<dbReference type="RefSeq" id="WP_030136446.1">
    <property type="nucleotide sequence ID" value="NZ_LK021338.1"/>
</dbReference>
<feature type="region of interest" description="Disordered" evidence="1">
    <location>
        <begin position="163"/>
        <end position="241"/>
    </location>
</feature>
<evidence type="ECO:0000313" key="3">
    <source>
        <dbReference type="Proteomes" id="UP000028864"/>
    </source>
</evidence>
<dbReference type="GO" id="GO:0006508">
    <property type="term" value="P:proteolysis"/>
    <property type="evidence" value="ECO:0007669"/>
    <property type="project" value="UniProtKB-KW"/>
</dbReference>
<feature type="region of interest" description="Disordered" evidence="1">
    <location>
        <begin position="1"/>
        <end position="26"/>
    </location>
</feature>
<dbReference type="GO" id="GO:0008233">
    <property type="term" value="F:peptidase activity"/>
    <property type="evidence" value="ECO:0007669"/>
    <property type="project" value="UniProtKB-KW"/>
</dbReference>
<name>A0AAV2WME4_MYCNE</name>
<accession>A0AAV2WME4</accession>
<evidence type="ECO:0000313" key="2">
    <source>
        <dbReference type="EMBL" id="CDQ45106.1"/>
    </source>
</evidence>
<proteinExistence type="predicted"/>
<protein>
    <submittedName>
        <fullName evidence="2">Papain-like cysteine protease AvrRpt2</fullName>
    </submittedName>
</protein>
<dbReference type="Proteomes" id="UP000028864">
    <property type="component" value="Unassembled WGS sequence"/>
</dbReference>
<feature type="compositionally biased region" description="Basic residues" evidence="1">
    <location>
        <begin position="1"/>
        <end position="10"/>
    </location>
</feature>
<reference evidence="2" key="1">
    <citation type="submission" date="2014-05" db="EMBL/GenBank/DDBJ databases">
        <authorList>
            <person name="Urmite Genomes"/>
        </authorList>
    </citation>
    <scope>NUCLEOTIDE SEQUENCE</scope>
    <source>
        <strain evidence="2">DSM 44074</strain>
    </source>
</reference>
<keyword evidence="2" id="KW-0645">Protease</keyword>
<keyword evidence="2" id="KW-0378">Hydrolase</keyword>
<sequence>MDPSRRRRRRIPTEPPTRRYDPPAAPITRRFTAWVAAGALAVGLGAAMFTGAAAAAADTDSSGSESGSSSAASTDARTGSATSTDTADSSTSLSDPTPAEARDSRTDDTRSDDNPSGTGRTDTRTDDSGSDAATAALHRAELRAALTEERDTATTAAIADTIADAADDTTTPTESSAPPAATGEPAVGEVIIDETEITTPEGQNGTPGTEESAATPRAGPSSGSSNTATQNAQPAPAAEPAIESNSLWDNIVRHLRFIFNNAAPTLENGKAEQVPGTGVVGTVVGQSNNGFDLTYRVAEQATYGTVTVDPVTGKYTYTAKPILQAPGTVDYFVIEADNGTAARLPGLAGLAQHVLHSLAVAFGLARPSTTRMEILIEFGGTGQYGDPLVGREFYVHQNDDDCAVMAVASVWGRLTGTRPTATTEQEFLNLAKETPSISHPGMMWIDEGTNGLTTEDTAQLLRVLGMQVETYRMNEFNDGDATYRTGQDALGQLKEALVEGKGTITMISAGSMWSSLGYGDGSTMVTSNHAISVIGINLKAPNPNSPGDTFAVVYVNDSGLNEPVGQGMAVPLATFMTAWAASGYELITATNPNPVAQQLVWELAA</sequence>
<reference evidence="2" key="2">
    <citation type="submission" date="2015-09" db="EMBL/GenBank/DDBJ databases">
        <title>Draft genome sequence of Mycobacterium neoaurum DSM 44074.</title>
        <authorList>
            <person name="Croce O."/>
            <person name="Robert C."/>
            <person name="Raoult D."/>
            <person name="Drancourt M."/>
        </authorList>
    </citation>
    <scope>NUCLEOTIDE SEQUENCE</scope>
    <source>
        <strain evidence="2">DSM 44074</strain>
    </source>
</reference>
<dbReference type="AlphaFoldDB" id="A0AAV2WME4"/>
<feature type="region of interest" description="Disordered" evidence="1">
    <location>
        <begin position="52"/>
        <end position="132"/>
    </location>
</feature>